<feature type="region of interest" description="Disordered" evidence="1">
    <location>
        <begin position="1"/>
        <end position="23"/>
    </location>
</feature>
<gene>
    <name evidence="2" type="ORF">V3C41_00155</name>
</gene>
<dbReference type="RefSeq" id="WP_347781468.1">
    <property type="nucleotide sequence ID" value="NZ_JBBMFV010000001.1"/>
</dbReference>
<dbReference type="EMBL" id="JBBMFV010000001">
    <property type="protein sequence ID" value="MEO3939479.1"/>
    <property type="molecule type" value="Genomic_DNA"/>
</dbReference>
<evidence type="ECO:0000313" key="2">
    <source>
        <dbReference type="EMBL" id="MEO3939479.1"/>
    </source>
</evidence>
<dbReference type="Proteomes" id="UP001448614">
    <property type="component" value="Unassembled WGS sequence"/>
</dbReference>
<feature type="compositionally biased region" description="Basic and acidic residues" evidence="1">
    <location>
        <begin position="13"/>
        <end position="23"/>
    </location>
</feature>
<sequence length="136" mass="14635">MATPRKSAQQLAAREKAMAKAREMTERHEKLIELAAEFFQQQEQADIVRAEAKKKADALLAKAEADARSAVRGAATTVRAMLDSGEPKSSVAARLGLSGAELKRMLDLITDDPSSPASDQSEERDSSHADDQDVAA</sequence>
<protein>
    <submittedName>
        <fullName evidence="2">Uncharacterized protein</fullName>
    </submittedName>
</protein>
<feature type="compositionally biased region" description="Polar residues" evidence="1">
    <location>
        <begin position="1"/>
        <end position="10"/>
    </location>
</feature>
<reference evidence="2 3" key="1">
    <citation type="journal article" date="2024" name="Appl. Microbiol. Biotechnol.">
        <title>Biosynthetic gene clusters with biotechnological applications in novel Antarctic isolates from Actinomycetota.</title>
        <authorList>
            <person name="Bruna P."/>
            <person name="Nunez-Montero K."/>
            <person name="Contreras M.J."/>
            <person name="Leal K."/>
            <person name="Garcia M."/>
            <person name="Abanto M."/>
            <person name="Barrientos L."/>
        </authorList>
    </citation>
    <scope>NUCLEOTIDE SEQUENCE [LARGE SCALE GENOMIC DNA]</scope>
    <source>
        <strain evidence="2 3">Se16.17</strain>
    </source>
</reference>
<name>A0ABV0GM04_PAENI</name>
<organism evidence="2 3">
    <name type="scientific">Paenarthrobacter nicotinovorans</name>
    <name type="common">Arthrobacter nicotinovorans</name>
    <dbReference type="NCBI Taxonomy" id="29320"/>
    <lineage>
        <taxon>Bacteria</taxon>
        <taxon>Bacillati</taxon>
        <taxon>Actinomycetota</taxon>
        <taxon>Actinomycetes</taxon>
        <taxon>Micrococcales</taxon>
        <taxon>Micrococcaceae</taxon>
        <taxon>Paenarthrobacter</taxon>
    </lineage>
</organism>
<evidence type="ECO:0000256" key="1">
    <source>
        <dbReference type="SAM" id="MobiDB-lite"/>
    </source>
</evidence>
<keyword evidence="3" id="KW-1185">Reference proteome</keyword>
<feature type="region of interest" description="Disordered" evidence="1">
    <location>
        <begin position="107"/>
        <end position="136"/>
    </location>
</feature>
<proteinExistence type="predicted"/>
<evidence type="ECO:0000313" key="3">
    <source>
        <dbReference type="Proteomes" id="UP001448614"/>
    </source>
</evidence>
<comment type="caution">
    <text evidence="2">The sequence shown here is derived from an EMBL/GenBank/DDBJ whole genome shotgun (WGS) entry which is preliminary data.</text>
</comment>
<feature type="compositionally biased region" description="Basic and acidic residues" evidence="1">
    <location>
        <begin position="121"/>
        <end position="136"/>
    </location>
</feature>
<accession>A0ABV0GM04</accession>